<dbReference type="GO" id="GO:0005509">
    <property type="term" value="F:calcium ion binding"/>
    <property type="evidence" value="ECO:0007669"/>
    <property type="project" value="InterPro"/>
</dbReference>
<dbReference type="STRING" id="188477.A0A433U4Z2"/>
<dbReference type="SMART" id="SM00054">
    <property type="entry name" value="EFh"/>
    <property type="match status" value="2"/>
</dbReference>
<keyword evidence="7" id="KW-1185">Reference proteome</keyword>
<dbReference type="InterPro" id="IPR002048">
    <property type="entry name" value="EF_hand_dom"/>
</dbReference>
<evidence type="ECO:0000256" key="4">
    <source>
        <dbReference type="SAM" id="MobiDB-lite"/>
    </source>
</evidence>
<keyword evidence="3" id="KW-0514">Muscle protein</keyword>
<dbReference type="OrthoDB" id="26525at2759"/>
<organism evidence="6 7">
    <name type="scientific">Elysia chlorotica</name>
    <name type="common">Eastern emerald elysia</name>
    <name type="synonym">Sea slug</name>
    <dbReference type="NCBI Taxonomy" id="188477"/>
    <lineage>
        <taxon>Eukaryota</taxon>
        <taxon>Metazoa</taxon>
        <taxon>Spiralia</taxon>
        <taxon>Lophotrochozoa</taxon>
        <taxon>Mollusca</taxon>
        <taxon>Gastropoda</taxon>
        <taxon>Heterobranchia</taxon>
        <taxon>Euthyneura</taxon>
        <taxon>Panpulmonata</taxon>
        <taxon>Sacoglossa</taxon>
        <taxon>Placobranchoidea</taxon>
        <taxon>Plakobranchidae</taxon>
        <taxon>Elysia</taxon>
    </lineage>
</organism>
<reference evidence="6 7" key="1">
    <citation type="submission" date="2019-01" db="EMBL/GenBank/DDBJ databases">
        <title>A draft genome assembly of the solar-powered sea slug Elysia chlorotica.</title>
        <authorList>
            <person name="Cai H."/>
            <person name="Li Q."/>
            <person name="Fang X."/>
            <person name="Li J."/>
            <person name="Curtis N.E."/>
            <person name="Altenburger A."/>
            <person name="Shibata T."/>
            <person name="Feng M."/>
            <person name="Maeda T."/>
            <person name="Schwartz J.A."/>
            <person name="Shigenobu S."/>
            <person name="Lundholm N."/>
            <person name="Nishiyama T."/>
            <person name="Yang H."/>
            <person name="Hasebe M."/>
            <person name="Li S."/>
            <person name="Pierce S.K."/>
            <person name="Wang J."/>
        </authorList>
    </citation>
    <scope>NUCLEOTIDE SEQUENCE [LARGE SCALE GENOMIC DNA]</scope>
    <source>
        <strain evidence="6">EC2010</strain>
        <tissue evidence="6">Whole organism of an adult</tissue>
    </source>
</reference>
<dbReference type="Pfam" id="PF13499">
    <property type="entry name" value="EF-hand_7"/>
    <property type="match status" value="1"/>
</dbReference>
<feature type="region of interest" description="Disordered" evidence="4">
    <location>
        <begin position="121"/>
        <end position="191"/>
    </location>
</feature>
<dbReference type="SUPFAM" id="SSF47473">
    <property type="entry name" value="EF-hand"/>
    <property type="match status" value="1"/>
</dbReference>
<dbReference type="Proteomes" id="UP000271974">
    <property type="component" value="Unassembled WGS sequence"/>
</dbReference>
<dbReference type="PANTHER" id="PTHR23050">
    <property type="entry name" value="CALCIUM BINDING PROTEIN"/>
    <property type="match status" value="1"/>
</dbReference>
<evidence type="ECO:0000313" key="6">
    <source>
        <dbReference type="EMBL" id="RUS88897.1"/>
    </source>
</evidence>
<evidence type="ECO:0000256" key="2">
    <source>
        <dbReference type="ARBA" id="ARBA00022837"/>
    </source>
</evidence>
<feature type="compositionally biased region" description="Basic and acidic residues" evidence="4">
    <location>
        <begin position="10"/>
        <end position="27"/>
    </location>
</feature>
<proteinExistence type="predicted"/>
<evidence type="ECO:0000313" key="7">
    <source>
        <dbReference type="Proteomes" id="UP000271974"/>
    </source>
</evidence>
<dbReference type="PROSITE" id="PS00018">
    <property type="entry name" value="EF_HAND_1"/>
    <property type="match status" value="2"/>
</dbReference>
<accession>A0A433U4Z2</accession>
<dbReference type="EMBL" id="RQTK01000071">
    <property type="protein sequence ID" value="RUS88897.1"/>
    <property type="molecule type" value="Genomic_DNA"/>
</dbReference>
<feature type="region of interest" description="Disordered" evidence="4">
    <location>
        <begin position="1"/>
        <end position="29"/>
    </location>
</feature>
<protein>
    <recommendedName>
        <fullName evidence="5">EF-hand domain-containing protein</fullName>
    </recommendedName>
</protein>
<feature type="domain" description="EF-hand" evidence="5">
    <location>
        <begin position="50"/>
        <end position="85"/>
    </location>
</feature>
<keyword evidence="2" id="KW-0106">Calcium</keyword>
<feature type="compositionally biased region" description="Basic and acidic residues" evidence="4">
    <location>
        <begin position="121"/>
        <end position="132"/>
    </location>
</feature>
<dbReference type="PROSITE" id="PS50222">
    <property type="entry name" value="EF_HAND_2"/>
    <property type="match status" value="2"/>
</dbReference>
<evidence type="ECO:0000256" key="3">
    <source>
        <dbReference type="ARBA" id="ARBA00023179"/>
    </source>
</evidence>
<dbReference type="CDD" id="cd00051">
    <property type="entry name" value="EFh"/>
    <property type="match status" value="1"/>
</dbReference>
<evidence type="ECO:0000256" key="1">
    <source>
        <dbReference type="ARBA" id="ARBA00022737"/>
    </source>
</evidence>
<name>A0A433U4Z2_ELYCH</name>
<comment type="caution">
    <text evidence="6">The sequence shown here is derived from an EMBL/GenBank/DDBJ whole genome shotgun (WGS) entry which is preliminary data.</text>
</comment>
<dbReference type="InterPro" id="IPR018247">
    <property type="entry name" value="EF_Hand_1_Ca_BS"/>
</dbReference>
<feature type="domain" description="EF-hand" evidence="5">
    <location>
        <begin position="86"/>
        <end position="121"/>
    </location>
</feature>
<dbReference type="InterPro" id="IPR050145">
    <property type="entry name" value="Centrin_CML-like"/>
</dbReference>
<sequence>MLESAPAKTASEDGKKEISEAEKKESGTIEYDEFEKYVIDNGLSKPTPEEFGSEMKDAFEMFDTDHNGYIDADEFKTFMMTLGDQMTEEQVSEMMKEVDTNGDGKIDYKEFCAHMMNSIEKENVGSGGDKKRPACFGHPTRHSSLAKAVLRSAPEGGKREQQAKKLGRQPEGMDQTGQTSLALALVSGRRS</sequence>
<dbReference type="AlphaFoldDB" id="A0A433U4Z2"/>
<dbReference type="Gene3D" id="1.10.238.10">
    <property type="entry name" value="EF-hand"/>
    <property type="match status" value="1"/>
</dbReference>
<gene>
    <name evidence="6" type="ORF">EGW08_003336</name>
</gene>
<dbReference type="FunFam" id="1.10.238.10:FF:000001">
    <property type="entry name" value="Calmodulin 1"/>
    <property type="match status" value="1"/>
</dbReference>
<evidence type="ECO:0000259" key="5">
    <source>
        <dbReference type="PROSITE" id="PS50222"/>
    </source>
</evidence>
<keyword evidence="1" id="KW-0677">Repeat</keyword>
<dbReference type="InterPro" id="IPR011992">
    <property type="entry name" value="EF-hand-dom_pair"/>
</dbReference>